<dbReference type="SUPFAM" id="SSF56300">
    <property type="entry name" value="Metallo-dependent phosphatases"/>
    <property type="match status" value="1"/>
</dbReference>
<keyword evidence="6" id="KW-1185">Reference proteome</keyword>
<evidence type="ECO:0000313" key="5">
    <source>
        <dbReference type="EMBL" id="GAA1150203.1"/>
    </source>
</evidence>
<dbReference type="InterPro" id="IPR036907">
    <property type="entry name" value="5'-Nucleotdase_C_sf"/>
</dbReference>
<feature type="domain" description="5'-Nucleotidase C-terminal" evidence="4">
    <location>
        <begin position="413"/>
        <end position="595"/>
    </location>
</feature>
<dbReference type="SUPFAM" id="SSF55816">
    <property type="entry name" value="5'-nucleotidase (syn. UDP-sugar hydrolase), C-terminal domain"/>
    <property type="match status" value="1"/>
</dbReference>
<gene>
    <name evidence="5" type="ORF">GCM10009606_31130</name>
</gene>
<evidence type="ECO:0000313" key="6">
    <source>
        <dbReference type="Proteomes" id="UP001499979"/>
    </source>
</evidence>
<proteinExistence type="inferred from homology"/>
<evidence type="ECO:0000256" key="2">
    <source>
        <dbReference type="RuleBase" id="RU362119"/>
    </source>
</evidence>
<evidence type="ECO:0000256" key="1">
    <source>
        <dbReference type="ARBA" id="ARBA00022729"/>
    </source>
</evidence>
<keyword evidence="2" id="KW-0378">Hydrolase</keyword>
<dbReference type="Pfam" id="PF00149">
    <property type="entry name" value="Metallophos"/>
    <property type="match status" value="1"/>
</dbReference>
<dbReference type="InterPro" id="IPR008334">
    <property type="entry name" value="5'-Nucleotdase_C"/>
</dbReference>
<dbReference type="EMBL" id="BAAAJE010000015">
    <property type="protein sequence ID" value="GAA1150203.1"/>
    <property type="molecule type" value="Genomic_DNA"/>
</dbReference>
<dbReference type="InterPro" id="IPR029052">
    <property type="entry name" value="Metallo-depent_PP-like"/>
</dbReference>
<name>A0ABP4F043_9ACTN</name>
<organism evidence="5 6">
    <name type="scientific">Nocardioides aquiterrae</name>
    <dbReference type="NCBI Taxonomy" id="203799"/>
    <lineage>
        <taxon>Bacteria</taxon>
        <taxon>Bacillati</taxon>
        <taxon>Actinomycetota</taxon>
        <taxon>Actinomycetes</taxon>
        <taxon>Propionibacteriales</taxon>
        <taxon>Nocardioidaceae</taxon>
        <taxon>Nocardioides</taxon>
    </lineage>
</organism>
<dbReference type="RefSeq" id="WP_343908497.1">
    <property type="nucleotide sequence ID" value="NZ_BAAAJE010000015.1"/>
</dbReference>
<dbReference type="InterPro" id="IPR006179">
    <property type="entry name" value="5_nucleotidase/apyrase"/>
</dbReference>
<comment type="similarity">
    <text evidence="2">Belongs to the 5'-nucleotidase family.</text>
</comment>
<dbReference type="PANTHER" id="PTHR11575:SF24">
    <property type="entry name" value="5'-NUCLEOTIDASE"/>
    <property type="match status" value="1"/>
</dbReference>
<dbReference type="PANTHER" id="PTHR11575">
    <property type="entry name" value="5'-NUCLEOTIDASE-RELATED"/>
    <property type="match status" value="1"/>
</dbReference>
<dbReference type="Gene3D" id="3.60.21.10">
    <property type="match status" value="1"/>
</dbReference>
<comment type="caution">
    <text evidence="5">The sequence shown here is derived from an EMBL/GenBank/DDBJ whole genome shotgun (WGS) entry which is preliminary data.</text>
</comment>
<feature type="domain" description="Calcineurin-like phosphoesterase" evidence="3">
    <location>
        <begin position="72"/>
        <end position="332"/>
    </location>
</feature>
<dbReference type="Pfam" id="PF02872">
    <property type="entry name" value="5_nucleotid_C"/>
    <property type="match status" value="1"/>
</dbReference>
<keyword evidence="2" id="KW-0547">Nucleotide-binding</keyword>
<dbReference type="Gene3D" id="3.90.780.10">
    <property type="entry name" value="5'-Nucleotidase, C-terminal domain"/>
    <property type="match status" value="1"/>
</dbReference>
<keyword evidence="1 2" id="KW-0732">Signal</keyword>
<feature type="signal peptide" evidence="2">
    <location>
        <begin position="1"/>
        <end position="32"/>
    </location>
</feature>
<dbReference type="PRINTS" id="PR01607">
    <property type="entry name" value="APYRASEFAMLY"/>
</dbReference>
<reference evidence="6" key="1">
    <citation type="journal article" date="2019" name="Int. J. Syst. Evol. Microbiol.">
        <title>The Global Catalogue of Microorganisms (GCM) 10K type strain sequencing project: providing services to taxonomists for standard genome sequencing and annotation.</title>
        <authorList>
            <consortium name="The Broad Institute Genomics Platform"/>
            <consortium name="The Broad Institute Genome Sequencing Center for Infectious Disease"/>
            <person name="Wu L."/>
            <person name="Ma J."/>
        </authorList>
    </citation>
    <scope>NUCLEOTIDE SEQUENCE [LARGE SCALE GENOMIC DNA]</scope>
    <source>
        <strain evidence="6">JCM 11813</strain>
    </source>
</reference>
<dbReference type="Proteomes" id="UP001499979">
    <property type="component" value="Unassembled WGS sequence"/>
</dbReference>
<evidence type="ECO:0000259" key="4">
    <source>
        <dbReference type="Pfam" id="PF02872"/>
    </source>
</evidence>
<dbReference type="InterPro" id="IPR004843">
    <property type="entry name" value="Calcineurin-like_PHP"/>
</dbReference>
<protein>
    <submittedName>
        <fullName evidence="5">Bifunctional metallophosphatase/5'-nucleotidase</fullName>
    </submittedName>
</protein>
<sequence length="632" mass="65538">MQPNRRTARAIPVAAALTSLVLAGAAATTASAAPERNTDQSRTAGASGLSAKTSYAKLAGKSGKKDLVKLDLLAFNDFHGNLEPPSSSSGRVNNTNAGGAAYLGRLLADERAKSRAAGAVPITVSAGDIVGASPLLSAAFHDEPTIKVMNALGLQVASVGNHEFDEGWRELRRLQHGGCLDDGTDGANGQNSCPGDQDFAGAKFRYLAANVGWTDPSAHKSKTLFPATKIMKVKGEKVGFIGMTLEGTPDIVTAAGVQGLTFSDEVETANALVPQLKKKGVKSIVVLLHEGALPTDATAYNSCSGVSGDGLAIAQDLSPAIDVVVSGHTHQPYNCVVQDPSGQPRLFTSAYSFGRMVTKLHLLIDPKTHDIVRPAAFAENLIAMNGESVSPLAKVQSIIDTYKALVSAIADKVIGHIADGSTITKAQEADGESPLGDLIADGQVADPTTIEAGASGSTADTPVIALMNPGGIRVDLVENEAGDVTYGGAFAVQPFNNFMVSMDLTGAQIKAILNQQWNGANESGRKILQVSGLTYTWDASDAALPDADALVPGTVLVDADADPATPMVPIEDGTTYRVVANNFLAGGGDGFAGFKDATNTYFGGLDVDSLRMYLEAHDPVATPVTDRITKQD</sequence>
<feature type="chain" id="PRO_5044955761" evidence="2">
    <location>
        <begin position="33"/>
        <end position="632"/>
    </location>
</feature>
<evidence type="ECO:0000259" key="3">
    <source>
        <dbReference type="Pfam" id="PF00149"/>
    </source>
</evidence>
<accession>A0ABP4F043</accession>